<feature type="transmembrane region" description="Helical" evidence="11">
    <location>
        <begin position="577"/>
        <end position="595"/>
    </location>
</feature>
<feature type="compositionally biased region" description="Polar residues" evidence="10">
    <location>
        <begin position="435"/>
        <end position="445"/>
    </location>
</feature>
<evidence type="ECO:0000256" key="11">
    <source>
        <dbReference type="SAM" id="Phobius"/>
    </source>
</evidence>
<keyword evidence="3" id="KW-1003">Cell membrane</keyword>
<keyword evidence="5" id="KW-0851">Voltage-gated channel</keyword>
<comment type="subcellular location">
    <subcellularLocation>
        <location evidence="1">Cell membrane</location>
        <topology evidence="1">Multi-pass membrane protein</topology>
    </subcellularLocation>
</comment>
<protein>
    <submittedName>
        <fullName evidence="13">Uncharacterized protein LOC113455530</fullName>
    </submittedName>
</protein>
<evidence type="ECO:0000256" key="6">
    <source>
        <dbReference type="ARBA" id="ARBA00023065"/>
    </source>
</evidence>
<evidence type="ECO:0000256" key="3">
    <source>
        <dbReference type="ARBA" id="ARBA00022475"/>
    </source>
</evidence>
<feature type="compositionally biased region" description="Polar residues" evidence="10">
    <location>
        <begin position="388"/>
        <end position="410"/>
    </location>
</feature>
<keyword evidence="8" id="KW-0407">Ion channel</keyword>
<feature type="compositionally biased region" description="Polar residues" evidence="10">
    <location>
        <begin position="326"/>
        <end position="342"/>
    </location>
</feature>
<dbReference type="PANTHER" id="PTHR45628:SF3">
    <property type="entry name" value="VOLTAGE-DEPENDENT P_Q-TYPE CALCIUM CHANNEL SUBUNIT ALPHA-1A"/>
    <property type="match status" value="1"/>
</dbReference>
<comment type="catalytic activity">
    <reaction evidence="9">
        <text>Ca(2+)(in) = Ca(2+)(out)</text>
        <dbReference type="Rhea" id="RHEA:29671"/>
        <dbReference type="ChEBI" id="CHEBI:29108"/>
    </reaction>
</comment>
<keyword evidence="11" id="KW-0812">Transmembrane</keyword>
<evidence type="ECO:0000256" key="9">
    <source>
        <dbReference type="ARBA" id="ARBA00036634"/>
    </source>
</evidence>
<feature type="region of interest" description="Disordered" evidence="10">
    <location>
        <begin position="471"/>
        <end position="503"/>
    </location>
</feature>
<proteinExistence type="predicted"/>
<evidence type="ECO:0000313" key="12">
    <source>
        <dbReference type="Proteomes" id="UP000694915"/>
    </source>
</evidence>
<dbReference type="Proteomes" id="UP000694915">
    <property type="component" value="Chromosome 4"/>
</dbReference>
<organism evidence="12 13">
    <name type="scientific">Microtus ochrogaster</name>
    <name type="common">Prairie vole</name>
    <dbReference type="NCBI Taxonomy" id="79684"/>
    <lineage>
        <taxon>Eukaryota</taxon>
        <taxon>Metazoa</taxon>
        <taxon>Chordata</taxon>
        <taxon>Craniata</taxon>
        <taxon>Vertebrata</taxon>
        <taxon>Euteleostomi</taxon>
        <taxon>Mammalia</taxon>
        <taxon>Eutheria</taxon>
        <taxon>Euarchontoglires</taxon>
        <taxon>Glires</taxon>
        <taxon>Rodentia</taxon>
        <taxon>Myomorpha</taxon>
        <taxon>Muroidea</taxon>
        <taxon>Cricetidae</taxon>
        <taxon>Arvicolinae</taxon>
        <taxon>Microtus</taxon>
    </lineage>
</organism>
<dbReference type="GeneID" id="113455530"/>
<reference evidence="13" key="1">
    <citation type="submission" date="2025-08" db="UniProtKB">
        <authorList>
            <consortium name="RefSeq"/>
        </authorList>
    </citation>
    <scope>IDENTIFICATION</scope>
</reference>
<evidence type="ECO:0000256" key="2">
    <source>
        <dbReference type="ARBA" id="ARBA00022448"/>
    </source>
</evidence>
<evidence type="ECO:0000256" key="7">
    <source>
        <dbReference type="ARBA" id="ARBA00023157"/>
    </source>
</evidence>
<dbReference type="PANTHER" id="PTHR45628">
    <property type="entry name" value="VOLTAGE-DEPENDENT CALCIUM CHANNEL TYPE A SUBUNIT ALPHA-1"/>
    <property type="match status" value="1"/>
</dbReference>
<accession>A0ABM1TTU1</accession>
<evidence type="ECO:0000256" key="4">
    <source>
        <dbReference type="ARBA" id="ARBA00022737"/>
    </source>
</evidence>
<keyword evidence="12" id="KW-1185">Reference proteome</keyword>
<keyword evidence="4" id="KW-0677">Repeat</keyword>
<dbReference type="RefSeq" id="XP_026633153.1">
    <property type="nucleotide sequence ID" value="XM_026777352.1"/>
</dbReference>
<keyword evidence="6" id="KW-0406">Ion transport</keyword>
<gene>
    <name evidence="13" type="primary">LOC113455530</name>
</gene>
<feature type="region of interest" description="Disordered" evidence="10">
    <location>
        <begin position="326"/>
        <end position="348"/>
    </location>
</feature>
<evidence type="ECO:0000256" key="5">
    <source>
        <dbReference type="ARBA" id="ARBA00022882"/>
    </source>
</evidence>
<feature type="transmembrane region" description="Helical" evidence="11">
    <location>
        <begin position="290"/>
        <end position="315"/>
    </location>
</feature>
<keyword evidence="11" id="KW-0472">Membrane</keyword>
<sequence>MVLSGSAAPPSVGPLWQPDPQVPMWPKVLTQTPGIFTVFGGNKLEKSSRTLDMASLWPLAATWVMDINTDPNGAGTMDPNMVPGSSLGQDVTMALGGSAGLSDQHCSSGRVALGYRHGPTRPSVATGIVDISTYPGCGKTVNLDMTLSCSSGLEASMASGNSGWPLQWHGSWASMWHPRLQNPSGHFRASNAYFCVTDSSFMKLSVRLSLAESVELRCSFRFFHLSVEYLLSAPKGQPPSDRGSALPPVATLPQGQAGDQRVCPDYIAGMSPFVENDISSLSATLQCSRLSWAVLWAWVLVLAAAVLILTSSALFHFDPLLRENQGSGVPTSGPNLSTTRPIQQDLGRQDLPLAEDLDNMKNNKLATGEPVSPHDSLGHSGLPPSPTKIGNSTNPGPTLATNPQNAASHRTPNNPGDPSNPGPPKTPENSLIFINPSSTQPNSAKTARKPEHMAVEIPPACPPLNHTVVQVNKNANPDPLPKKEEEKKEEEEADPGEDGPKPMTPYSSMFILSTTNPLRWLCHYILNLRYFEMCILMVIAMSSIALVAEDPVQPNAPRNNMIDLGLVLHQGAYFRDLWNIQDFIVVSGALVAFAFT</sequence>
<evidence type="ECO:0000256" key="8">
    <source>
        <dbReference type="ARBA" id="ARBA00023303"/>
    </source>
</evidence>
<feature type="region of interest" description="Disordered" evidence="10">
    <location>
        <begin position="363"/>
        <end position="451"/>
    </location>
</feature>
<name>A0ABM1TTU1_MICOH</name>
<keyword evidence="11" id="KW-1133">Transmembrane helix</keyword>
<keyword evidence="2" id="KW-0813">Transport</keyword>
<evidence type="ECO:0000256" key="1">
    <source>
        <dbReference type="ARBA" id="ARBA00004651"/>
    </source>
</evidence>
<evidence type="ECO:0000256" key="10">
    <source>
        <dbReference type="SAM" id="MobiDB-lite"/>
    </source>
</evidence>
<dbReference type="InterPro" id="IPR050599">
    <property type="entry name" value="VDCC_alpha-1_subunit"/>
</dbReference>
<feature type="compositionally biased region" description="Acidic residues" evidence="10">
    <location>
        <begin position="487"/>
        <end position="497"/>
    </location>
</feature>
<feature type="transmembrane region" description="Helical" evidence="11">
    <location>
        <begin position="528"/>
        <end position="548"/>
    </location>
</feature>
<evidence type="ECO:0000313" key="13">
    <source>
        <dbReference type="RefSeq" id="XP_026633153.1"/>
    </source>
</evidence>
<keyword evidence="7" id="KW-1015">Disulfide bond</keyword>